<keyword evidence="13" id="KW-0675">Receptor</keyword>
<evidence type="ECO:0000256" key="5">
    <source>
        <dbReference type="ARBA" id="ARBA00023077"/>
    </source>
</evidence>
<dbReference type="RefSeq" id="WP_193906908.1">
    <property type="nucleotide sequence ID" value="NZ_PRDL01000001.1"/>
</dbReference>
<dbReference type="EMBL" id="PRDL01000001">
    <property type="protein sequence ID" value="MBE8716084.1"/>
    <property type="molecule type" value="Genomic_DNA"/>
</dbReference>
<dbReference type="InterPro" id="IPR012910">
    <property type="entry name" value="Plug_dom"/>
</dbReference>
<evidence type="ECO:0000313" key="14">
    <source>
        <dbReference type="Proteomes" id="UP000652567"/>
    </source>
</evidence>
<organism evidence="13 14">
    <name type="scientific">Cellvibrio polysaccharolyticus</name>
    <dbReference type="NCBI Taxonomy" id="2082724"/>
    <lineage>
        <taxon>Bacteria</taxon>
        <taxon>Pseudomonadati</taxon>
        <taxon>Pseudomonadota</taxon>
        <taxon>Gammaproteobacteria</taxon>
        <taxon>Cellvibrionales</taxon>
        <taxon>Cellvibrionaceae</taxon>
        <taxon>Cellvibrio</taxon>
    </lineage>
</organism>
<keyword evidence="14" id="KW-1185">Reference proteome</keyword>
<dbReference type="InterPro" id="IPR039426">
    <property type="entry name" value="TonB-dep_rcpt-like"/>
</dbReference>
<dbReference type="SUPFAM" id="SSF49452">
    <property type="entry name" value="Starch-binding domain-like"/>
    <property type="match status" value="1"/>
</dbReference>
<dbReference type="InterPro" id="IPR010104">
    <property type="entry name" value="TonB_rcpt_bac"/>
</dbReference>
<evidence type="ECO:0000313" key="13">
    <source>
        <dbReference type="EMBL" id="MBE8716084.1"/>
    </source>
</evidence>
<dbReference type="AlphaFoldDB" id="A0A928YSJ8"/>
<dbReference type="InterPro" id="IPR037066">
    <property type="entry name" value="Plug_dom_sf"/>
</dbReference>
<evidence type="ECO:0000256" key="1">
    <source>
        <dbReference type="ARBA" id="ARBA00004571"/>
    </source>
</evidence>
<evidence type="ECO:0000256" key="7">
    <source>
        <dbReference type="ARBA" id="ARBA00023237"/>
    </source>
</evidence>
<dbReference type="InterPro" id="IPR036942">
    <property type="entry name" value="Beta-barrel_TonB_sf"/>
</dbReference>
<comment type="caution">
    <text evidence="13">The sequence shown here is derived from an EMBL/GenBank/DDBJ whole genome shotgun (WGS) entry which is preliminary data.</text>
</comment>
<dbReference type="Gene3D" id="2.40.170.20">
    <property type="entry name" value="TonB-dependent receptor, beta-barrel domain"/>
    <property type="match status" value="1"/>
</dbReference>
<dbReference type="Pfam" id="PF13620">
    <property type="entry name" value="CarboxypepD_reg"/>
    <property type="match status" value="1"/>
</dbReference>
<keyword evidence="4 8" id="KW-0812">Transmembrane</keyword>
<evidence type="ECO:0000256" key="3">
    <source>
        <dbReference type="ARBA" id="ARBA00022452"/>
    </source>
</evidence>
<dbReference type="GO" id="GO:0009279">
    <property type="term" value="C:cell outer membrane"/>
    <property type="evidence" value="ECO:0007669"/>
    <property type="project" value="UniProtKB-SubCell"/>
</dbReference>
<feature type="domain" description="TonB-dependent receptor-like beta-barrel" evidence="11">
    <location>
        <begin position="457"/>
        <end position="902"/>
    </location>
</feature>
<dbReference type="InterPro" id="IPR000531">
    <property type="entry name" value="Beta-barrel_TonB"/>
</dbReference>
<evidence type="ECO:0000256" key="10">
    <source>
        <dbReference type="SAM" id="SignalP"/>
    </source>
</evidence>
<dbReference type="CDD" id="cd01347">
    <property type="entry name" value="ligand_gated_channel"/>
    <property type="match status" value="1"/>
</dbReference>
<sequence length="935" mass="102467">MKTVHSFLAIAIACAIAAPVSSVYAQTASTESATVNQQSGSVTGRVINNATGSLLQAASVRVVEVNREVTTGRDGSFVLTNIPAGNYTLEVNYGGLDTQQLPVAVIAGGSVRQDIRLSNQLHNVEQMLVLGRAEGYASTINLQRNADSIRTVVSADALGQIREGNIGDALVRLPGLSVETRAGVQRTATIRGLAPQYNTVTVDGLRMTNVDGNRDIALDSFPANLLARVEVIKAPTPDISADAIGGTVDLVTRSAYDKDGRTFEVQLGTTLNDIRDSWNKQAGITLGDTFGESEQFGLLGSVFYFRDERGYDVVDTAYTVNSADSYFINRALYYDRSETKDKVGAGLMFDYRPSDETSAYVKAVYHYDYRELLRRGTDYRPNAATQFDVSPDGASSTGGRVDALTFYRDPKNVFQMYTAGIEHRAGDWVLDGRTAYSKAKKDYPVTLQVVNSFNGVDMSYDRSNRDFPVFTINNAVDISNPDAVVFRQFDTNQVPRVEDEVSFDVNALREFNTGRFPWSIKTGLRATLKDATQAQPDTVRYTGLTGVTPASLLEHYSNSDFMSEANGRAQLLPFFPDWRKYHALQKSNAAAFTQNAAATLFSAETLANADFTISEDIYAGYLMGTVEIDQLTILGGVRVETTRIDSEANEVTVNNGQVTHVARVSDSNNYTNVLPSLHVRYAAMDDRLILRSSISKAISRPPPGDLIPSKQENAQMNQRIIGNPALEPAESVNYDLTAEYFLPPLGVVSAGVFYKDIDNFVFSSSRIAADGVDERTRVNGDGGKVRGLEFVWSQELSFLPGFLSGFGVEANYTWLDSEGVYPGRNSDLPLVNSPDYIINGVLSYAQGPLSVRLSMNKMPDRLESVGGRQALDKYNAASTIWDLAFKYRVMDQHNIFFNIKNLTNEPTVQFQGSRGNPTSVVYYGAQYTLGVDLSF</sequence>
<dbReference type="NCBIfam" id="TIGR01782">
    <property type="entry name" value="TonB-Xanth-Caul"/>
    <property type="match status" value="1"/>
</dbReference>
<comment type="subcellular location">
    <subcellularLocation>
        <location evidence="1 8">Cell outer membrane</location>
        <topology evidence="1 8">Multi-pass membrane protein</topology>
    </subcellularLocation>
</comment>
<feature type="signal peptide" evidence="10">
    <location>
        <begin position="1"/>
        <end position="25"/>
    </location>
</feature>
<dbReference type="Gene3D" id="2.60.40.1120">
    <property type="entry name" value="Carboxypeptidase-like, regulatory domain"/>
    <property type="match status" value="1"/>
</dbReference>
<name>A0A928YSJ8_9GAMM</name>
<keyword evidence="3 8" id="KW-1134">Transmembrane beta strand</keyword>
<dbReference type="PANTHER" id="PTHR40980:SF4">
    <property type="entry name" value="TONB-DEPENDENT RECEPTOR-LIKE BETA-BARREL DOMAIN-CONTAINING PROTEIN"/>
    <property type="match status" value="1"/>
</dbReference>
<keyword evidence="5 9" id="KW-0798">TonB box</keyword>
<evidence type="ECO:0000259" key="11">
    <source>
        <dbReference type="Pfam" id="PF00593"/>
    </source>
</evidence>
<dbReference type="GO" id="GO:0030246">
    <property type="term" value="F:carbohydrate binding"/>
    <property type="evidence" value="ECO:0007669"/>
    <property type="project" value="InterPro"/>
</dbReference>
<keyword evidence="7 8" id="KW-0998">Cell outer membrane</keyword>
<protein>
    <submittedName>
        <fullName evidence="13">TonB-dependent receptor</fullName>
    </submittedName>
</protein>
<dbReference type="Gene3D" id="2.170.130.10">
    <property type="entry name" value="TonB-dependent receptor, plug domain"/>
    <property type="match status" value="1"/>
</dbReference>
<evidence type="ECO:0000259" key="12">
    <source>
        <dbReference type="Pfam" id="PF07715"/>
    </source>
</evidence>
<dbReference type="PANTHER" id="PTHR40980">
    <property type="entry name" value="PLUG DOMAIN-CONTAINING PROTEIN"/>
    <property type="match status" value="1"/>
</dbReference>
<evidence type="ECO:0000256" key="4">
    <source>
        <dbReference type="ARBA" id="ARBA00022692"/>
    </source>
</evidence>
<comment type="similarity">
    <text evidence="8 9">Belongs to the TonB-dependent receptor family.</text>
</comment>
<evidence type="ECO:0000256" key="2">
    <source>
        <dbReference type="ARBA" id="ARBA00022448"/>
    </source>
</evidence>
<reference evidence="13" key="1">
    <citation type="submission" date="2018-07" db="EMBL/GenBank/DDBJ databases">
        <title>Genome assembly of strain Ka43.</title>
        <authorList>
            <person name="Kukolya J."/>
            <person name="Nagy I."/>
            <person name="Horvath B."/>
            <person name="Toth A."/>
        </authorList>
    </citation>
    <scope>NUCLEOTIDE SEQUENCE</scope>
    <source>
        <strain evidence="13">KB43</strain>
    </source>
</reference>
<dbReference type="Pfam" id="PF00593">
    <property type="entry name" value="TonB_dep_Rec_b-barrel"/>
    <property type="match status" value="1"/>
</dbReference>
<keyword evidence="6 8" id="KW-0472">Membrane</keyword>
<dbReference type="Proteomes" id="UP000652567">
    <property type="component" value="Unassembled WGS sequence"/>
</dbReference>
<dbReference type="PROSITE" id="PS52016">
    <property type="entry name" value="TONB_DEPENDENT_REC_3"/>
    <property type="match status" value="1"/>
</dbReference>
<feature type="chain" id="PRO_5037274094" evidence="10">
    <location>
        <begin position="26"/>
        <end position="935"/>
    </location>
</feature>
<dbReference type="Pfam" id="PF07715">
    <property type="entry name" value="Plug"/>
    <property type="match status" value="1"/>
</dbReference>
<proteinExistence type="inferred from homology"/>
<evidence type="ECO:0000256" key="9">
    <source>
        <dbReference type="RuleBase" id="RU003357"/>
    </source>
</evidence>
<dbReference type="SUPFAM" id="SSF56935">
    <property type="entry name" value="Porins"/>
    <property type="match status" value="1"/>
</dbReference>
<keyword evidence="10" id="KW-0732">Signal</keyword>
<gene>
    <name evidence="13" type="ORF">C4F51_02650</name>
</gene>
<evidence type="ECO:0000256" key="6">
    <source>
        <dbReference type="ARBA" id="ARBA00023136"/>
    </source>
</evidence>
<accession>A0A928YSJ8</accession>
<keyword evidence="2 8" id="KW-0813">Transport</keyword>
<dbReference type="InterPro" id="IPR013784">
    <property type="entry name" value="Carb-bd-like_fold"/>
</dbReference>
<evidence type="ECO:0000256" key="8">
    <source>
        <dbReference type="PROSITE-ProRule" id="PRU01360"/>
    </source>
</evidence>
<feature type="domain" description="TonB-dependent receptor plug" evidence="12">
    <location>
        <begin position="144"/>
        <end position="247"/>
    </location>
</feature>